<dbReference type="STRING" id="1434701.SAMN05443634_1236"/>
<name>A0A1M7DAM1_9FLAO</name>
<evidence type="ECO:0000313" key="1">
    <source>
        <dbReference type="EMBL" id="GGF11667.1"/>
    </source>
</evidence>
<accession>A0A1M7DAM1</accession>
<dbReference type="Gene3D" id="1.20.120.1620">
    <property type="match status" value="1"/>
</dbReference>
<dbReference type="Proteomes" id="UP000650994">
    <property type="component" value="Unassembled WGS sequence"/>
</dbReference>
<reference evidence="2" key="3">
    <citation type="submission" date="2016-11" db="EMBL/GenBank/DDBJ databases">
        <authorList>
            <person name="Jaros S."/>
            <person name="Januszkiewicz K."/>
            <person name="Wedrychowicz H."/>
        </authorList>
    </citation>
    <scope>NUCLEOTIDE SEQUENCE [LARGE SCALE GENOMIC DNA]</scope>
    <source>
        <strain evidence="2">DSM 27989</strain>
    </source>
</reference>
<sequence length="155" mass="18550">MKKIVFIFILILSFFCYSQENKKKLISEQSEQISKASLRKLAFTDCFYAKYSNPKEINDREFAHYNLFGFEPFTIKEQRDPISKIIDFATNWGKTRKQNLDISPIINCLELYESKELDILIDSAFLHVNEDELNEYFNDPEFKYIGTYKYYLEKK</sequence>
<dbReference type="EMBL" id="BMFL01000041">
    <property type="protein sequence ID" value="GGF11667.1"/>
    <property type="molecule type" value="Genomic_DNA"/>
</dbReference>
<dbReference type="RefSeq" id="WP_072934142.1">
    <property type="nucleotide sequence ID" value="NZ_BMFL01000041.1"/>
</dbReference>
<reference evidence="3" key="2">
    <citation type="submission" date="2016-11" db="EMBL/GenBank/DDBJ databases">
        <authorList>
            <person name="Varghese N."/>
            <person name="Submissions S."/>
        </authorList>
    </citation>
    <scope>NUCLEOTIDE SEQUENCE [LARGE SCALE GENOMIC DNA]</scope>
    <source>
        <strain evidence="3">DSM 27989</strain>
    </source>
</reference>
<keyword evidence="4" id="KW-1185">Reference proteome</keyword>
<reference evidence="1" key="1">
    <citation type="journal article" date="2014" name="Int. J. Syst. Evol. Microbiol.">
        <title>Complete genome of a new Firmicutes species belonging to the dominant human colonic microbiota ('Ruminococcus bicirculans') reveals two chromosomes and a selective capacity to utilize plant glucans.</title>
        <authorList>
            <consortium name="NISC Comparative Sequencing Program"/>
            <person name="Wegmann U."/>
            <person name="Louis P."/>
            <person name="Goesmann A."/>
            <person name="Henrissat B."/>
            <person name="Duncan S.H."/>
            <person name="Flint H.J."/>
        </authorList>
    </citation>
    <scope>NUCLEOTIDE SEQUENCE</scope>
    <source>
        <strain evidence="1">CGMCC 1.12707</strain>
    </source>
</reference>
<evidence type="ECO:0000313" key="3">
    <source>
        <dbReference type="Proteomes" id="UP000184120"/>
    </source>
</evidence>
<evidence type="ECO:0000313" key="4">
    <source>
        <dbReference type="Proteomes" id="UP000650994"/>
    </source>
</evidence>
<organism evidence="2 3">
    <name type="scientific">Chishuiella changwenlii</name>
    <dbReference type="NCBI Taxonomy" id="1434701"/>
    <lineage>
        <taxon>Bacteria</taxon>
        <taxon>Pseudomonadati</taxon>
        <taxon>Bacteroidota</taxon>
        <taxon>Flavobacteriia</taxon>
        <taxon>Flavobacteriales</taxon>
        <taxon>Weeksellaceae</taxon>
        <taxon>Chishuiella</taxon>
    </lineage>
</organism>
<protein>
    <submittedName>
        <fullName evidence="2">Uncharacterized protein</fullName>
    </submittedName>
</protein>
<reference evidence="1" key="5">
    <citation type="submission" date="2024-05" db="EMBL/GenBank/DDBJ databases">
        <authorList>
            <person name="Sun Q."/>
            <person name="Zhou Y."/>
        </authorList>
    </citation>
    <scope>NUCLEOTIDE SEQUENCE</scope>
    <source>
        <strain evidence="1">CGMCC 1.12707</strain>
    </source>
</reference>
<reference evidence="4" key="4">
    <citation type="journal article" date="2019" name="Int. J. Syst. Evol. Microbiol.">
        <title>The Global Catalogue of Microorganisms (GCM) 10K type strain sequencing project: providing services to taxonomists for standard genome sequencing and annotation.</title>
        <authorList>
            <consortium name="The Broad Institute Genomics Platform"/>
            <consortium name="The Broad Institute Genome Sequencing Center for Infectious Disease"/>
            <person name="Wu L."/>
            <person name="Ma J."/>
        </authorList>
    </citation>
    <scope>NUCLEOTIDE SEQUENCE [LARGE SCALE GENOMIC DNA]</scope>
    <source>
        <strain evidence="4">CGMCC 1.12707</strain>
    </source>
</reference>
<dbReference type="Proteomes" id="UP000184120">
    <property type="component" value="Unassembled WGS sequence"/>
</dbReference>
<evidence type="ECO:0000313" key="2">
    <source>
        <dbReference type="EMBL" id="SHL76561.1"/>
    </source>
</evidence>
<proteinExistence type="predicted"/>
<dbReference type="InterPro" id="IPR038314">
    <property type="entry name" value="T6SS_sf"/>
</dbReference>
<dbReference type="AlphaFoldDB" id="A0A1M7DAM1"/>
<gene>
    <name evidence="1" type="ORF">GCM10010984_30850</name>
    <name evidence="2" type="ORF">SAMN05443634_1236</name>
</gene>
<dbReference type="EMBL" id="FRBH01000023">
    <property type="protein sequence ID" value="SHL76561.1"/>
    <property type="molecule type" value="Genomic_DNA"/>
</dbReference>